<dbReference type="Gene3D" id="3.40.50.10490">
    <property type="entry name" value="Glucose-6-phosphate isomerase like protein, domain 1"/>
    <property type="match status" value="1"/>
</dbReference>
<evidence type="ECO:0000256" key="5">
    <source>
        <dbReference type="HAMAP-Rule" id="MF_00291"/>
    </source>
</evidence>
<evidence type="ECO:0000256" key="3">
    <source>
        <dbReference type="ARBA" id="ARBA00023274"/>
    </source>
</evidence>
<keyword evidence="8" id="KW-1185">Reference proteome</keyword>
<dbReference type="PANTHER" id="PTHR12534:SF0">
    <property type="entry name" value="SMALL RIBOSOMAL SUBUNIT PROTEIN US2M"/>
    <property type="match status" value="1"/>
</dbReference>
<dbReference type="FunFam" id="1.10.287.610:FF:000001">
    <property type="entry name" value="30S ribosomal protein S2"/>
    <property type="match status" value="1"/>
</dbReference>
<evidence type="ECO:0000256" key="6">
    <source>
        <dbReference type="SAM" id="MobiDB-lite"/>
    </source>
</evidence>
<dbReference type="OrthoDB" id="9808036at2"/>
<evidence type="ECO:0000256" key="2">
    <source>
        <dbReference type="ARBA" id="ARBA00022980"/>
    </source>
</evidence>
<dbReference type="InterPro" id="IPR001865">
    <property type="entry name" value="Ribosomal_uS2"/>
</dbReference>
<name>A0A7M3MDC7_9BACT</name>
<evidence type="ECO:0000256" key="4">
    <source>
        <dbReference type="ARBA" id="ARBA00035256"/>
    </source>
</evidence>
<sequence length="320" mass="35596">MAYVSMKQLLETGVHFGHQTRRWNPKMRPYIFGARNGIHIVDLQQTVKLFQTAHDAIVDTVVRGGRIIFIGTKRQAQETVEKEARRCEMFFVNNRWMGGTLTNFATIRKSIDRLKKIEAMFEDGTISRFTKKEALTFSREAEKLNAVLGGIKDMERLPDMAFIIDPKREDIAVKECRKLHIPIAAVVDTNCDPDVIDYVIPGNDDAIRAIKLFVSHIADACLEGQARRKDEVARQKEEAAAEKAAAKEEAPAPEVSPSTKETPAPKPEEAVARVEEPVVEAKRAEEEAAEASQTPEASAPAAKAASETAKTEEAQQEEKA</sequence>
<dbReference type="InterPro" id="IPR005706">
    <property type="entry name" value="Ribosomal_uS2_bac/mit/plastid"/>
</dbReference>
<keyword evidence="2 5" id="KW-0689">Ribosomal protein</keyword>
<dbReference type="InterPro" id="IPR023591">
    <property type="entry name" value="Ribosomal_uS2_flav_dom_sf"/>
</dbReference>
<evidence type="ECO:0000256" key="1">
    <source>
        <dbReference type="ARBA" id="ARBA00006242"/>
    </source>
</evidence>
<feature type="compositionally biased region" description="Basic and acidic residues" evidence="6">
    <location>
        <begin position="266"/>
        <end position="286"/>
    </location>
</feature>
<dbReference type="GO" id="GO:0006412">
    <property type="term" value="P:translation"/>
    <property type="evidence" value="ECO:0007669"/>
    <property type="project" value="UniProtKB-UniRule"/>
</dbReference>
<protein>
    <recommendedName>
        <fullName evidence="4 5">Small ribosomal subunit protein uS2</fullName>
    </recommendedName>
</protein>
<dbReference type="Pfam" id="PF00318">
    <property type="entry name" value="Ribosomal_S2"/>
    <property type="match status" value="1"/>
</dbReference>
<dbReference type="NCBIfam" id="TIGR01011">
    <property type="entry name" value="rpsB_bact"/>
    <property type="match status" value="1"/>
</dbReference>
<comment type="caution">
    <text evidence="7">The sequence shown here is derived from an EMBL/GenBank/DDBJ whole genome shotgun (WGS) entry which is preliminary data.</text>
</comment>
<feature type="compositionally biased region" description="Basic and acidic residues" evidence="6">
    <location>
        <begin position="234"/>
        <end position="250"/>
    </location>
</feature>
<proteinExistence type="inferred from homology"/>
<feature type="compositionally biased region" description="Low complexity" evidence="6">
    <location>
        <begin position="290"/>
        <end position="308"/>
    </location>
</feature>
<dbReference type="CDD" id="cd01425">
    <property type="entry name" value="RPS2"/>
    <property type="match status" value="1"/>
</dbReference>
<feature type="compositionally biased region" description="Basic and acidic residues" evidence="6">
    <location>
        <begin position="309"/>
        <end position="320"/>
    </location>
</feature>
<dbReference type="PROSITE" id="PS00962">
    <property type="entry name" value="RIBOSOMAL_S2_1"/>
    <property type="match status" value="1"/>
</dbReference>
<dbReference type="SUPFAM" id="SSF52313">
    <property type="entry name" value="Ribosomal protein S2"/>
    <property type="match status" value="1"/>
</dbReference>
<feature type="region of interest" description="Disordered" evidence="6">
    <location>
        <begin position="234"/>
        <end position="320"/>
    </location>
</feature>
<dbReference type="GO" id="GO:0022627">
    <property type="term" value="C:cytosolic small ribosomal subunit"/>
    <property type="evidence" value="ECO:0007669"/>
    <property type="project" value="TreeGrafter"/>
</dbReference>
<dbReference type="GO" id="GO:0003735">
    <property type="term" value="F:structural constituent of ribosome"/>
    <property type="evidence" value="ECO:0007669"/>
    <property type="project" value="InterPro"/>
</dbReference>
<dbReference type="Gene3D" id="1.10.287.610">
    <property type="entry name" value="Helix hairpin bin"/>
    <property type="match status" value="1"/>
</dbReference>
<dbReference type="EMBL" id="QMIE01000012">
    <property type="protein sequence ID" value="TVM16226.1"/>
    <property type="molecule type" value="Genomic_DNA"/>
</dbReference>
<reference evidence="7 8" key="1">
    <citation type="submission" date="2018-06" db="EMBL/GenBank/DDBJ databases">
        <title>Complete genome of Desulfovibrio indonesiensis P37SLT.</title>
        <authorList>
            <person name="Crispim J.S."/>
            <person name="Vidigal P.M.P."/>
            <person name="Silva L.C.F."/>
            <person name="Laguardia C.N."/>
            <person name="Araujo L.C."/>
            <person name="Dias R.S."/>
            <person name="Sousa M.P."/>
            <person name="Paula S.O."/>
            <person name="Silva C."/>
        </authorList>
    </citation>
    <scope>NUCLEOTIDE SEQUENCE [LARGE SCALE GENOMIC DNA]</scope>
    <source>
        <strain evidence="7 8">P37SLT</strain>
    </source>
</reference>
<accession>A0A7M3MDC7</accession>
<organism evidence="7 8">
    <name type="scientific">Oceanidesulfovibrio indonesiensis</name>
    <dbReference type="NCBI Taxonomy" id="54767"/>
    <lineage>
        <taxon>Bacteria</taxon>
        <taxon>Pseudomonadati</taxon>
        <taxon>Thermodesulfobacteriota</taxon>
        <taxon>Desulfovibrionia</taxon>
        <taxon>Desulfovibrionales</taxon>
        <taxon>Desulfovibrionaceae</taxon>
        <taxon>Oceanidesulfovibrio</taxon>
    </lineage>
</organism>
<dbReference type="PANTHER" id="PTHR12534">
    <property type="entry name" value="30S RIBOSOMAL PROTEIN S2 PROKARYOTIC AND ORGANELLAR"/>
    <property type="match status" value="1"/>
</dbReference>
<dbReference type="PRINTS" id="PR00395">
    <property type="entry name" value="RIBOSOMALS2"/>
</dbReference>
<dbReference type="InterPro" id="IPR018130">
    <property type="entry name" value="Ribosomal_uS2_CS"/>
</dbReference>
<keyword evidence="3 5" id="KW-0687">Ribonucleoprotein</keyword>
<dbReference type="Proteomes" id="UP000448292">
    <property type="component" value="Unassembled WGS sequence"/>
</dbReference>
<dbReference type="AlphaFoldDB" id="A0A7M3MDC7"/>
<evidence type="ECO:0000313" key="7">
    <source>
        <dbReference type="EMBL" id="TVM16226.1"/>
    </source>
</evidence>
<dbReference type="HAMAP" id="MF_00291_B">
    <property type="entry name" value="Ribosomal_uS2_B"/>
    <property type="match status" value="1"/>
</dbReference>
<gene>
    <name evidence="5 7" type="primary">rpsB</name>
    <name evidence="7" type="ORF">DPQ33_12955</name>
</gene>
<evidence type="ECO:0000313" key="8">
    <source>
        <dbReference type="Proteomes" id="UP000448292"/>
    </source>
</evidence>
<comment type="similarity">
    <text evidence="1 5">Belongs to the universal ribosomal protein uS2 family.</text>
</comment>